<proteinExistence type="predicted"/>
<feature type="compositionally biased region" description="Polar residues" evidence="1">
    <location>
        <begin position="700"/>
        <end position="714"/>
    </location>
</feature>
<sequence>MTKPTILQTLLGRPSQTYTFPQDRDYHSTKAHMLRVASAAQKTSDLPEQQTIPTTVMGRKNRLYTTAEIVSVESHVIDSKLCLDGQLDDKDSGSEEDIFYTPNTSPMPPLVNQLDLPPNVNNDSTIATRTPFTPRSTTTSISSNSLDGHSIFSLDSSPLSDSTFITTPNVSDTGHDIDYVTKSSRRSNPDRTKQPSLTYTDEDWAKDVRWLAPPSAKLSTKRKSKPSANNNTVASTSYYIAQLPPKIVPQPPLPRPRPRPKIRSKSVGITAHYSIMSSMTALLEEEDEDRESAHHPSQGSLRSAAAVAASPSERLRTHSPSSSARPRPSNSLRRQNNLSTKPLSRRKSRSLEHLPPITSARRPLPDSVHSLSSFASSTSYAPSIPSSGTPGYTSLTLPRAPQPAFTPNPSKRVSVIGGADGKIDLTRSGIAQTTMATVEVTKGLAGNMKSGVFGLGNFLNRARSRSVSAAKGSATASPLDQLGTIASSRFQSGKAGVDAVLNFTSYRRPPDYISGGGVLVQVWAVAVDGIDAKLAGVVHSRVEEGRNTRYNIPSRRTSEKEGTKNTSPSTRPSLFRSVSAKKHKRSESDNNSLGRKSSVGVNSIDPDVGYIPGRSFVGRVLECGWDVSEDVVRKGEWVVGLLDVRKVCVCVSEFIVADRHRVHRIPHPTFPFVSPLADTVSEFLETPPPPTRGAKHSHHQASSTPASGSHLSLHSRSNSPPSRASSLSRPGRPLNLNLDPPPLTLEEYALLPLCGIFAYRAVRTLAYAFGKPMPSSAEPGNFSPSPRRINEHEEGSRRRRALVLRGHDSVGAMAVQMLVKRGWRVCVHASFLRDSELVEEGSREERVYMESVERRVRRWGAEEVVFDDGGGSDPEGGGGGCEAGVAAVVRVIERLVEDGDVFDAVLDTVGGKEIWEASERLLRNTGVPSPSPDSIVPSISASSEIKSSLLGRRKKKDKNNDAPPSPGNPSHLGGTGQFTTLVGDTPSRPIPTASDHFRAGLRSMKNTHNATTTKDGSNGSPVKKGANGNGKVGYAWVSVAQDVDWEGEDIRDSLGAVVKMAMNEGVRPWVSESESGGNGEVNDNNGDERVVPFERTPRIFVANGPLSNGGTAVVKVVE</sequence>
<evidence type="ECO:0000313" key="3">
    <source>
        <dbReference type="Proteomes" id="UP001150217"/>
    </source>
</evidence>
<name>A0ABQ8V5S1_9AGAR</name>
<feature type="compositionally biased region" description="Low complexity" evidence="1">
    <location>
        <begin position="932"/>
        <end position="948"/>
    </location>
</feature>
<dbReference type="InterPro" id="IPR050700">
    <property type="entry name" value="YIM1/Zinc_Alcohol_DH_Fams"/>
</dbReference>
<gene>
    <name evidence="2" type="ORF">C8R41DRAFT_620672</name>
</gene>
<feature type="region of interest" description="Disordered" evidence="1">
    <location>
        <begin position="548"/>
        <end position="598"/>
    </location>
</feature>
<evidence type="ECO:0000313" key="2">
    <source>
        <dbReference type="EMBL" id="KAJ4470062.1"/>
    </source>
</evidence>
<feature type="region of interest" description="Disordered" evidence="1">
    <location>
        <begin position="165"/>
        <end position="199"/>
    </location>
</feature>
<feature type="compositionally biased region" description="Low complexity" evidence="1">
    <location>
        <begin position="319"/>
        <end position="334"/>
    </location>
</feature>
<feature type="region of interest" description="Disordered" evidence="1">
    <location>
        <begin position="923"/>
        <end position="1029"/>
    </location>
</feature>
<organism evidence="2 3">
    <name type="scientific">Lentinula lateritia</name>
    <dbReference type="NCBI Taxonomy" id="40482"/>
    <lineage>
        <taxon>Eukaryota</taxon>
        <taxon>Fungi</taxon>
        <taxon>Dikarya</taxon>
        <taxon>Basidiomycota</taxon>
        <taxon>Agaricomycotina</taxon>
        <taxon>Agaricomycetes</taxon>
        <taxon>Agaricomycetidae</taxon>
        <taxon>Agaricales</taxon>
        <taxon>Marasmiineae</taxon>
        <taxon>Omphalotaceae</taxon>
        <taxon>Lentinula</taxon>
    </lineage>
</organism>
<feature type="compositionally biased region" description="Pro residues" evidence="1">
    <location>
        <begin position="246"/>
        <end position="255"/>
    </location>
</feature>
<comment type="caution">
    <text evidence="2">The sequence shown here is derived from an EMBL/GenBank/DDBJ whole genome shotgun (WGS) entry which is preliminary data.</text>
</comment>
<feature type="region of interest" description="Disordered" evidence="1">
    <location>
        <begin position="774"/>
        <end position="797"/>
    </location>
</feature>
<feature type="region of interest" description="Disordered" evidence="1">
    <location>
        <begin position="284"/>
        <end position="413"/>
    </location>
</feature>
<accession>A0ABQ8V5S1</accession>
<evidence type="ECO:0000256" key="1">
    <source>
        <dbReference type="SAM" id="MobiDB-lite"/>
    </source>
</evidence>
<protein>
    <recommendedName>
        <fullName evidence="4">Enoyl reductase (ER) domain-containing protein</fullName>
    </recommendedName>
</protein>
<feature type="compositionally biased region" description="Low complexity" evidence="1">
    <location>
        <begin position="715"/>
        <end position="735"/>
    </location>
</feature>
<feature type="region of interest" description="Disordered" evidence="1">
    <location>
        <begin position="681"/>
        <end position="735"/>
    </location>
</feature>
<dbReference type="Proteomes" id="UP001150217">
    <property type="component" value="Unassembled WGS sequence"/>
</dbReference>
<keyword evidence="3" id="KW-1185">Reference proteome</keyword>
<dbReference type="PANTHER" id="PTHR11695:SF294">
    <property type="entry name" value="RETICULON-4-INTERACTING PROTEIN 1, MITOCHONDRIAL"/>
    <property type="match status" value="1"/>
</dbReference>
<dbReference type="Gene3D" id="3.90.180.10">
    <property type="entry name" value="Medium-chain alcohol dehydrogenases, catalytic domain"/>
    <property type="match status" value="1"/>
</dbReference>
<dbReference type="Gene3D" id="3.40.50.720">
    <property type="entry name" value="NAD(P)-binding Rossmann-like Domain"/>
    <property type="match status" value="1"/>
</dbReference>
<feature type="region of interest" description="Disordered" evidence="1">
    <location>
        <begin position="124"/>
        <end position="147"/>
    </location>
</feature>
<feature type="compositionally biased region" description="Polar residues" evidence="1">
    <location>
        <begin position="1004"/>
        <end position="1020"/>
    </location>
</feature>
<reference evidence="2" key="1">
    <citation type="submission" date="2022-08" db="EMBL/GenBank/DDBJ databases">
        <title>A Global Phylogenomic Analysis of the Shiitake Genus Lentinula.</title>
        <authorList>
            <consortium name="DOE Joint Genome Institute"/>
            <person name="Sierra-Patev S."/>
            <person name="Min B."/>
            <person name="Naranjo-Ortiz M."/>
            <person name="Looney B."/>
            <person name="Konkel Z."/>
            <person name="Slot J.C."/>
            <person name="Sakamoto Y."/>
            <person name="Steenwyk J.L."/>
            <person name="Rokas A."/>
            <person name="Carro J."/>
            <person name="Camarero S."/>
            <person name="Ferreira P."/>
            <person name="Molpeceres G."/>
            <person name="Ruiz-Duenas F.J."/>
            <person name="Serrano A."/>
            <person name="Henrissat B."/>
            <person name="Drula E."/>
            <person name="Hughes K.W."/>
            <person name="Mata J.L."/>
            <person name="Ishikawa N.K."/>
            <person name="Vargas-Isla R."/>
            <person name="Ushijima S."/>
            <person name="Smith C.A."/>
            <person name="Ahrendt S."/>
            <person name="Andreopoulos W."/>
            <person name="He G."/>
            <person name="Labutti K."/>
            <person name="Lipzen A."/>
            <person name="Ng V."/>
            <person name="Riley R."/>
            <person name="Sandor L."/>
            <person name="Barry K."/>
            <person name="Martinez A.T."/>
            <person name="Xiao Y."/>
            <person name="Gibbons J.G."/>
            <person name="Terashima K."/>
            <person name="Grigoriev I.V."/>
            <person name="Hibbett D.S."/>
        </authorList>
    </citation>
    <scope>NUCLEOTIDE SEQUENCE</scope>
    <source>
        <strain evidence="2">RHP3577 ss4</strain>
    </source>
</reference>
<dbReference type="EMBL" id="JANVFT010000093">
    <property type="protein sequence ID" value="KAJ4470062.1"/>
    <property type="molecule type" value="Genomic_DNA"/>
</dbReference>
<feature type="compositionally biased region" description="Low complexity" evidence="1">
    <location>
        <begin position="128"/>
        <end position="145"/>
    </location>
</feature>
<evidence type="ECO:0008006" key="4">
    <source>
        <dbReference type="Google" id="ProtNLM"/>
    </source>
</evidence>
<feature type="compositionally biased region" description="Low complexity" evidence="1">
    <location>
        <begin position="367"/>
        <end position="387"/>
    </location>
</feature>
<feature type="region of interest" description="Disordered" evidence="1">
    <location>
        <begin position="245"/>
        <end position="265"/>
    </location>
</feature>
<dbReference type="SUPFAM" id="SSF50129">
    <property type="entry name" value="GroES-like"/>
    <property type="match status" value="1"/>
</dbReference>
<dbReference type="PANTHER" id="PTHR11695">
    <property type="entry name" value="ALCOHOL DEHYDROGENASE RELATED"/>
    <property type="match status" value="1"/>
</dbReference>
<feature type="compositionally biased region" description="Polar residues" evidence="1">
    <location>
        <begin position="589"/>
        <end position="598"/>
    </location>
</feature>
<dbReference type="InterPro" id="IPR011032">
    <property type="entry name" value="GroES-like_sf"/>
</dbReference>